<gene>
    <name evidence="2" type="ORF">ACFFVF_14635</name>
</gene>
<keyword evidence="1" id="KW-0732">Signal</keyword>
<dbReference type="RefSeq" id="WP_236457957.1">
    <property type="nucleotide sequence ID" value="NZ_CBCSGE010000041.1"/>
</dbReference>
<protein>
    <submittedName>
        <fullName evidence="2">PorT family protein</fullName>
    </submittedName>
</protein>
<organism evidence="2 3">
    <name type="scientific">Flavobacterium jumunjinense</name>
    <dbReference type="NCBI Taxonomy" id="998845"/>
    <lineage>
        <taxon>Bacteria</taxon>
        <taxon>Pseudomonadati</taxon>
        <taxon>Bacteroidota</taxon>
        <taxon>Flavobacteriia</taxon>
        <taxon>Flavobacteriales</taxon>
        <taxon>Flavobacteriaceae</taxon>
        <taxon>Flavobacterium</taxon>
    </lineage>
</organism>
<feature type="signal peptide" evidence="1">
    <location>
        <begin position="1"/>
        <end position="18"/>
    </location>
</feature>
<feature type="chain" id="PRO_5046830009" evidence="1">
    <location>
        <begin position="19"/>
        <end position="220"/>
    </location>
</feature>
<proteinExistence type="predicted"/>
<dbReference type="Proteomes" id="UP001589607">
    <property type="component" value="Unassembled WGS sequence"/>
</dbReference>
<accession>A0ABV5GQT7</accession>
<evidence type="ECO:0000313" key="2">
    <source>
        <dbReference type="EMBL" id="MFB9097752.1"/>
    </source>
</evidence>
<reference evidence="2 3" key="1">
    <citation type="submission" date="2024-09" db="EMBL/GenBank/DDBJ databases">
        <authorList>
            <person name="Sun Q."/>
            <person name="Mori K."/>
        </authorList>
    </citation>
    <scope>NUCLEOTIDE SEQUENCE [LARGE SCALE GENOMIC DNA]</scope>
    <source>
        <strain evidence="2 3">CECT 7955</strain>
    </source>
</reference>
<sequence length="220" mass="24447">MKRVICLFSLFLAFSANAQYGNRDSNRIGISGGLTQMSVFSDQFNAKPESGWTGGFSLRGNYYNDWQMAFGMNFTESNFSLAPLFGTKDINYKLSAVQIFLTGSYMIIENHLTFEIGPVLQINGKLAIDKEDESTILKDSPSIINPLLAKDIVDVTKINGNLYAGVTAGIKNLRLHVSYQYGVNNFMNNLNKSDDLKLLNGDKKFKANYGILSGMITVYL</sequence>
<evidence type="ECO:0000256" key="1">
    <source>
        <dbReference type="SAM" id="SignalP"/>
    </source>
</evidence>
<evidence type="ECO:0000313" key="3">
    <source>
        <dbReference type="Proteomes" id="UP001589607"/>
    </source>
</evidence>
<keyword evidence="3" id="KW-1185">Reference proteome</keyword>
<name>A0ABV5GQT7_9FLAO</name>
<dbReference type="EMBL" id="JBHMEY010000066">
    <property type="protein sequence ID" value="MFB9097752.1"/>
    <property type="molecule type" value="Genomic_DNA"/>
</dbReference>
<comment type="caution">
    <text evidence="2">The sequence shown here is derived from an EMBL/GenBank/DDBJ whole genome shotgun (WGS) entry which is preliminary data.</text>
</comment>